<keyword evidence="1" id="KW-1185">Reference proteome</keyword>
<sequence>MGDPSGSPAVVGCHPSHDRINISKSMRRFSPTILGDCPKLRLLHLGRVFHAFPANDSAGASSEQAVAKWLHTPRGDGLPKVLGCGFLCLEEMERLRLLKEAKWRLVRCPIDRDEDKWSKWEREAAEWRCHRQWNFIDINLKDKDIGKGMLVANEGPIEPQNE</sequence>
<evidence type="ECO:0000313" key="2">
    <source>
        <dbReference type="WBParaSite" id="Gr19_v10_g1861.t2"/>
    </source>
</evidence>
<dbReference type="WBParaSite" id="Gr19_v10_g1861.t2">
    <property type="protein sequence ID" value="Gr19_v10_g1861.t2"/>
    <property type="gene ID" value="Gr19_v10_g1861"/>
</dbReference>
<dbReference type="Proteomes" id="UP000887572">
    <property type="component" value="Unplaced"/>
</dbReference>
<organism evidence="1 2">
    <name type="scientific">Globodera rostochiensis</name>
    <name type="common">Golden nematode worm</name>
    <name type="synonym">Heterodera rostochiensis</name>
    <dbReference type="NCBI Taxonomy" id="31243"/>
    <lineage>
        <taxon>Eukaryota</taxon>
        <taxon>Metazoa</taxon>
        <taxon>Ecdysozoa</taxon>
        <taxon>Nematoda</taxon>
        <taxon>Chromadorea</taxon>
        <taxon>Rhabditida</taxon>
        <taxon>Tylenchina</taxon>
        <taxon>Tylenchomorpha</taxon>
        <taxon>Tylenchoidea</taxon>
        <taxon>Heteroderidae</taxon>
        <taxon>Heteroderinae</taxon>
        <taxon>Globodera</taxon>
    </lineage>
</organism>
<evidence type="ECO:0000313" key="1">
    <source>
        <dbReference type="Proteomes" id="UP000887572"/>
    </source>
</evidence>
<dbReference type="AlphaFoldDB" id="A0A914HM89"/>
<reference evidence="2" key="1">
    <citation type="submission" date="2022-11" db="UniProtKB">
        <authorList>
            <consortium name="WormBaseParasite"/>
        </authorList>
    </citation>
    <scope>IDENTIFICATION</scope>
</reference>
<accession>A0A914HM89</accession>
<protein>
    <submittedName>
        <fullName evidence="2">Uncharacterized protein</fullName>
    </submittedName>
</protein>
<proteinExistence type="predicted"/>
<name>A0A914HM89_GLORO</name>